<protein>
    <submittedName>
        <fullName evidence="1">Uncharacterized protein</fullName>
    </submittedName>
</protein>
<dbReference type="AlphaFoldDB" id="A0A3P6B1E3"/>
<gene>
    <name evidence="2" type="ORF">BRAA02T07661Z</name>
    <name evidence="1" type="ORF">BRAPAZ1V2_A02P32930.2</name>
</gene>
<dbReference type="Proteomes" id="UP000694005">
    <property type="component" value="Chromosome A02"/>
</dbReference>
<dbReference type="Gramene" id="A02p32930.2_BraZ1">
    <property type="protein sequence ID" value="A02p32930.2_BraZ1.CDS"/>
    <property type="gene ID" value="A02g32930.2_BraZ1"/>
</dbReference>
<name>A0A3P6B1E3_BRACM</name>
<reference evidence="2" key="1">
    <citation type="submission" date="2018-11" db="EMBL/GenBank/DDBJ databases">
        <authorList>
            <consortium name="Genoscope - CEA"/>
            <person name="William W."/>
        </authorList>
    </citation>
    <scope>NUCLEOTIDE SEQUENCE</scope>
</reference>
<accession>A0A3P6B1E3</accession>
<organism evidence="2">
    <name type="scientific">Brassica campestris</name>
    <name type="common">Field mustard</name>
    <dbReference type="NCBI Taxonomy" id="3711"/>
    <lineage>
        <taxon>Eukaryota</taxon>
        <taxon>Viridiplantae</taxon>
        <taxon>Streptophyta</taxon>
        <taxon>Embryophyta</taxon>
        <taxon>Tracheophyta</taxon>
        <taxon>Spermatophyta</taxon>
        <taxon>Magnoliopsida</taxon>
        <taxon>eudicotyledons</taxon>
        <taxon>Gunneridae</taxon>
        <taxon>Pentapetalae</taxon>
        <taxon>rosids</taxon>
        <taxon>malvids</taxon>
        <taxon>Brassicales</taxon>
        <taxon>Brassicaceae</taxon>
        <taxon>Brassiceae</taxon>
        <taxon>Brassica</taxon>
    </lineage>
</organism>
<evidence type="ECO:0000313" key="2">
    <source>
        <dbReference type="EMBL" id="VDC90118.1"/>
    </source>
</evidence>
<proteinExistence type="predicted"/>
<sequence>MVLNHHVLTRQKSFQDQGMAIISSSIFLTKGKFLKSPSPSSRFESKTKVHRISSKRGERAVNEVILNHKERVVPIFQEIGHPLIDLDSFIFL</sequence>
<dbReference type="EMBL" id="LR031573">
    <property type="protein sequence ID" value="VDC90118.1"/>
    <property type="molecule type" value="Genomic_DNA"/>
</dbReference>
<evidence type="ECO:0000313" key="1">
    <source>
        <dbReference type="EMBL" id="CAG7894341.1"/>
    </source>
</evidence>
<dbReference type="EMBL" id="LS974618">
    <property type="protein sequence ID" value="CAG7894341.1"/>
    <property type="molecule type" value="Genomic_DNA"/>
</dbReference>